<dbReference type="PROSITE" id="PS51192">
    <property type="entry name" value="HELICASE_ATP_BIND_1"/>
    <property type="match status" value="1"/>
</dbReference>
<dbReference type="InterPro" id="IPR014001">
    <property type="entry name" value="Helicase_ATP-bd"/>
</dbReference>
<dbReference type="SMART" id="SM00487">
    <property type="entry name" value="DEXDc"/>
    <property type="match status" value="1"/>
</dbReference>
<keyword evidence="3" id="KW-0347">Helicase</keyword>
<keyword evidence="3" id="KW-0067">ATP-binding</keyword>
<dbReference type="PANTHER" id="PTHR47396">
    <property type="entry name" value="TYPE I RESTRICTION ENZYME ECOKI R PROTEIN"/>
    <property type="match status" value="1"/>
</dbReference>
<keyword evidence="3" id="KW-0547">Nucleotide-binding</keyword>
<comment type="caution">
    <text evidence="3">The sequence shown here is derived from an EMBL/GenBank/DDBJ whole genome shotgun (WGS) entry which is preliminary data.</text>
</comment>
<evidence type="ECO:0000313" key="3">
    <source>
        <dbReference type="EMBL" id="MFC7063225.1"/>
    </source>
</evidence>
<dbReference type="InterPro" id="IPR027417">
    <property type="entry name" value="P-loop_NTPase"/>
</dbReference>
<evidence type="ECO:0000313" key="4">
    <source>
        <dbReference type="Proteomes" id="UP001596410"/>
    </source>
</evidence>
<dbReference type="Proteomes" id="UP001596410">
    <property type="component" value="Unassembled WGS sequence"/>
</dbReference>
<dbReference type="RefSeq" id="WP_204710135.1">
    <property type="nucleotide sequence ID" value="NZ_JBHSZV010000040.1"/>
</dbReference>
<dbReference type="Gene3D" id="3.40.50.300">
    <property type="entry name" value="P-loop containing nucleotide triphosphate hydrolases"/>
    <property type="match status" value="2"/>
</dbReference>
<dbReference type="CDD" id="cd17926">
    <property type="entry name" value="DEXHc_RE"/>
    <property type="match status" value="1"/>
</dbReference>
<proteinExistence type="predicted"/>
<dbReference type="InterPro" id="IPR054347">
    <property type="entry name" value="TOTE_primase"/>
</dbReference>
<sequence length="771" mass="87981">MNDLERRLQIALEEITQLKDENHKLKELLAKHQISVSNHQDKHGQHLAKAEILQKRITIFRSLFKGRTDVYAVQWGFNGESNYAPARKYEPNKKYKERELLPLTDNVIENHLRGNKTIGIYPLLKDETCWFLAVDFDKKGWQKDALTFIGVCKDVGVPASMEISRSGDGCHVWIFFSDKMAAKTARRLGNLLMNRTLEKRYETGVDSFDRFFPNQDTMPKGGFGNLIALPLQQYPRKNGYSVFVNEKFEPYIDQWSYLESVKKISNKTVESILVKHNDSSSYTVKSKPTSYDVNIPSEITIIRKNGIHIPKNKLPSNILNELIKLSVINNPEFFKAQSKRLSTYNIPRKIDCSYEVEDSVVIPRGCLKDIKAILSRNKINFYIDDQTNKGSSHNIHFRGSLLPQQNEAVYAMKISSCGVLSAATGFGKTVVAAALIAERNITTLIIVHTKQLLTQWKESLQAFINLDGNKVGQIGGGKKKPTGKVDIAMIQTLSRSEDGREKIKGYGQVIVDECHHISAVSFEKVLREVEATYVHGLTATPTRKDGLQKIVAMQCGEVCYKVTAKSQSKLHPFDHVLIPRFTSFKNNGDNIQKVYANLAINEQRNKMIFNDVLKELENNAHPIILTERIEHVHELEKLFDGFAKNIIVLTGKLSKQEEKERLKLIKNLSENEEWLIIATGKYIGEGFDNARLDTLFLAMPIGWKGTLQQYVGRLHRVHTDKNVVKVYDYVDYQVPELKAMYEKRIQGYKSMNYKLQGNDEENSSGQQMKLF</sequence>
<dbReference type="GO" id="GO:0004386">
    <property type="term" value="F:helicase activity"/>
    <property type="evidence" value="ECO:0007669"/>
    <property type="project" value="UniProtKB-KW"/>
</dbReference>
<feature type="domain" description="Helicase ATP-binding" evidence="2">
    <location>
        <begin position="409"/>
        <end position="545"/>
    </location>
</feature>
<keyword evidence="4" id="KW-1185">Reference proteome</keyword>
<dbReference type="EMBL" id="JBHSZV010000040">
    <property type="protein sequence ID" value="MFC7063225.1"/>
    <property type="molecule type" value="Genomic_DNA"/>
</dbReference>
<dbReference type="SUPFAM" id="SSF52540">
    <property type="entry name" value="P-loop containing nucleoside triphosphate hydrolases"/>
    <property type="match status" value="2"/>
</dbReference>
<organism evidence="3 4">
    <name type="scientific">Halobacillus seohaensis</name>
    <dbReference type="NCBI Taxonomy" id="447421"/>
    <lineage>
        <taxon>Bacteria</taxon>
        <taxon>Bacillati</taxon>
        <taxon>Bacillota</taxon>
        <taxon>Bacilli</taxon>
        <taxon>Bacillales</taxon>
        <taxon>Bacillaceae</taxon>
        <taxon>Halobacillus</taxon>
    </lineage>
</organism>
<evidence type="ECO:0000256" key="1">
    <source>
        <dbReference type="SAM" id="Coils"/>
    </source>
</evidence>
<dbReference type="PANTHER" id="PTHR47396:SF1">
    <property type="entry name" value="ATP-DEPENDENT HELICASE IRC3-RELATED"/>
    <property type="match status" value="1"/>
</dbReference>
<dbReference type="CDD" id="cd18785">
    <property type="entry name" value="SF2_C"/>
    <property type="match status" value="1"/>
</dbReference>
<keyword evidence="1" id="KW-0175">Coiled coil</keyword>
<reference evidence="4" key="1">
    <citation type="journal article" date="2019" name="Int. J. Syst. Evol. Microbiol.">
        <title>The Global Catalogue of Microorganisms (GCM) 10K type strain sequencing project: providing services to taxonomists for standard genome sequencing and annotation.</title>
        <authorList>
            <consortium name="The Broad Institute Genomics Platform"/>
            <consortium name="The Broad Institute Genome Sequencing Center for Infectious Disease"/>
            <person name="Wu L."/>
            <person name="Ma J."/>
        </authorList>
    </citation>
    <scope>NUCLEOTIDE SEQUENCE [LARGE SCALE GENOMIC DNA]</scope>
    <source>
        <strain evidence="4">CGMCC 4.1621</strain>
    </source>
</reference>
<name>A0ABW2EMA4_9BACI</name>
<dbReference type="Pfam" id="PF22548">
    <property type="entry name" value="AEP-TOTE"/>
    <property type="match status" value="1"/>
</dbReference>
<keyword evidence="3" id="KW-0378">Hydrolase</keyword>
<dbReference type="Pfam" id="PF04851">
    <property type="entry name" value="ResIII"/>
    <property type="match status" value="1"/>
</dbReference>
<dbReference type="InterPro" id="IPR006935">
    <property type="entry name" value="Helicase/UvrB_N"/>
</dbReference>
<feature type="coiled-coil region" evidence="1">
    <location>
        <begin position="1"/>
        <end position="35"/>
    </location>
</feature>
<accession>A0ABW2EMA4</accession>
<protein>
    <submittedName>
        <fullName evidence="3">DEAD/DEAH box helicase family protein</fullName>
    </submittedName>
</protein>
<gene>
    <name evidence="3" type="ORF">ACFQIC_15505</name>
</gene>
<evidence type="ECO:0000259" key="2">
    <source>
        <dbReference type="PROSITE" id="PS51192"/>
    </source>
</evidence>
<dbReference type="InterPro" id="IPR050742">
    <property type="entry name" value="Helicase_Restrict-Modif_Enz"/>
</dbReference>